<proteinExistence type="predicted"/>
<evidence type="ECO:0000313" key="2">
    <source>
        <dbReference type="EMBL" id="CRZ00863.1"/>
    </source>
</evidence>
<sequence>MLCRDSSSAKRIAQEQPNLEENHSRPSTYYFHADCFDKQFLDNLVNERVLMYQPIHVVPVPVLFENGISKAFTPAFNLIAKRCQTVLVDVSSDGHCAALAMALFGSFTAVNVTMGMVHLYDRERQLVISVIKNIYEGTLDEEGLKLMVSHRQEELRCGSRSNWYDSELFQTCSS</sequence>
<organism evidence="2">
    <name type="scientific">Spongospora subterranea</name>
    <dbReference type="NCBI Taxonomy" id="70186"/>
    <lineage>
        <taxon>Eukaryota</taxon>
        <taxon>Sar</taxon>
        <taxon>Rhizaria</taxon>
        <taxon>Endomyxa</taxon>
        <taxon>Phytomyxea</taxon>
        <taxon>Plasmodiophorida</taxon>
        <taxon>Plasmodiophoridae</taxon>
        <taxon>Spongospora</taxon>
    </lineage>
</organism>
<dbReference type="AlphaFoldDB" id="A0A0H5QFP3"/>
<dbReference type="EMBL" id="HACM01000421">
    <property type="protein sequence ID" value="CRZ00863.1"/>
    <property type="molecule type" value="Transcribed_RNA"/>
</dbReference>
<protein>
    <submittedName>
        <fullName evidence="2">Uncharacterized protein</fullName>
    </submittedName>
</protein>
<accession>A0A0H5QFP3</accession>
<feature type="region of interest" description="Disordered" evidence="1">
    <location>
        <begin position="1"/>
        <end position="25"/>
    </location>
</feature>
<reference evidence="2" key="1">
    <citation type="submission" date="2015-04" db="EMBL/GenBank/DDBJ databases">
        <title>The genome sequence of the plant pathogenic Rhizarian Plasmodiophora brassicae reveals insights in its biotrophic life cycle and the origin of chitin synthesis.</title>
        <authorList>
            <person name="Schwelm A."/>
            <person name="Fogelqvist J."/>
            <person name="Knaust A."/>
            <person name="Julke S."/>
            <person name="Lilja T."/>
            <person name="Dhandapani V."/>
            <person name="Bonilla-Rosso G."/>
            <person name="Karlsson M."/>
            <person name="Shevchenko A."/>
            <person name="Choi S.R."/>
            <person name="Kim H.G."/>
            <person name="Park J.Y."/>
            <person name="Lim Y.P."/>
            <person name="Ludwig-Muller J."/>
            <person name="Dixelius C."/>
        </authorList>
    </citation>
    <scope>NUCLEOTIDE SEQUENCE</scope>
    <source>
        <tissue evidence="2">Potato root galls</tissue>
    </source>
</reference>
<name>A0A0H5QFP3_9EUKA</name>
<evidence type="ECO:0000256" key="1">
    <source>
        <dbReference type="SAM" id="MobiDB-lite"/>
    </source>
</evidence>